<dbReference type="AlphaFoldDB" id="D1AAZ6"/>
<evidence type="ECO:0000256" key="1">
    <source>
        <dbReference type="SAM" id="Phobius"/>
    </source>
</evidence>
<dbReference type="Proteomes" id="UP000001918">
    <property type="component" value="Chromosome"/>
</dbReference>
<dbReference type="EMBL" id="CP001738">
    <property type="protein sequence ID" value="ACY98939.1"/>
    <property type="molecule type" value="Genomic_DNA"/>
</dbReference>
<keyword evidence="1" id="KW-1133">Transmembrane helix</keyword>
<keyword evidence="1" id="KW-0812">Transmembrane</keyword>
<feature type="transmembrane region" description="Helical" evidence="1">
    <location>
        <begin position="104"/>
        <end position="130"/>
    </location>
</feature>
<sequence>MTPSDVPARRRRGPALIALARFQLAGYLRSLRFMQPLIPVLLIVVLVLKEWSNDPRHVDAATGSLGDAAVLTFLIGAWAARSLLDTQPDEQRALSITAAGHPVLSAAAGLLAAYTVALCLGLLLLAAPLLQCLSVGVPPTPMLAGVGLTALVAFSGTALGALTQRAIIPSPGYALPALLCGVTTALLLSLGPLAPLSVPMTGWLRAAHDGPSAFVQAFPGLALHLILWNTALTAVLFFLTRRPR</sequence>
<evidence type="ECO:0008006" key="4">
    <source>
        <dbReference type="Google" id="ProtNLM"/>
    </source>
</evidence>
<evidence type="ECO:0000313" key="2">
    <source>
        <dbReference type="EMBL" id="ACY98939.1"/>
    </source>
</evidence>
<feature type="transmembrane region" description="Helical" evidence="1">
    <location>
        <begin position="174"/>
        <end position="194"/>
    </location>
</feature>
<feature type="transmembrane region" description="Helical" evidence="1">
    <location>
        <begin position="214"/>
        <end position="239"/>
    </location>
</feature>
<evidence type="ECO:0000313" key="3">
    <source>
        <dbReference type="Proteomes" id="UP000001918"/>
    </source>
</evidence>
<dbReference type="STRING" id="471852.Tcur_3401"/>
<reference evidence="2 3" key="1">
    <citation type="journal article" date="2011" name="Stand. Genomic Sci.">
        <title>Complete genome sequence of Thermomonospora curvata type strain (B9).</title>
        <authorList>
            <person name="Chertkov O."/>
            <person name="Sikorski J."/>
            <person name="Nolan M."/>
            <person name="Lapidus A."/>
            <person name="Lucas S."/>
            <person name="Del Rio T.G."/>
            <person name="Tice H."/>
            <person name="Cheng J.F."/>
            <person name="Goodwin L."/>
            <person name="Pitluck S."/>
            <person name="Liolios K."/>
            <person name="Ivanova N."/>
            <person name="Mavromatis K."/>
            <person name="Mikhailova N."/>
            <person name="Ovchinnikova G."/>
            <person name="Pati A."/>
            <person name="Chen A."/>
            <person name="Palaniappan K."/>
            <person name="Djao O.D."/>
            <person name="Land M."/>
            <person name="Hauser L."/>
            <person name="Chang Y.J."/>
            <person name="Jeffries C.D."/>
            <person name="Brettin T."/>
            <person name="Han C."/>
            <person name="Detter J.C."/>
            <person name="Rohde M."/>
            <person name="Goker M."/>
            <person name="Woyke T."/>
            <person name="Bristow J."/>
            <person name="Eisen J.A."/>
            <person name="Markowitz V."/>
            <person name="Hugenholtz P."/>
            <person name="Klenk H.P."/>
            <person name="Kyrpides N.C."/>
        </authorList>
    </citation>
    <scope>NUCLEOTIDE SEQUENCE [LARGE SCALE GENOMIC DNA]</scope>
    <source>
        <strain evidence="3">ATCC 19995 / DSM 43183 / JCM 3096 / KCTC 9072 / NBRC 15933 / NCIMB 10081 / Henssen B9</strain>
    </source>
</reference>
<protein>
    <recommendedName>
        <fullName evidence="4">ABC-2 type transporter</fullName>
    </recommendedName>
</protein>
<dbReference type="OrthoDB" id="3827914at2"/>
<name>D1AAZ6_THECD</name>
<keyword evidence="3" id="KW-1185">Reference proteome</keyword>
<feature type="transmembrane region" description="Helical" evidence="1">
    <location>
        <begin position="31"/>
        <end position="48"/>
    </location>
</feature>
<proteinExistence type="predicted"/>
<accession>D1AAZ6</accession>
<organism evidence="2 3">
    <name type="scientific">Thermomonospora curvata (strain ATCC 19995 / DSM 43183 / JCM 3096 / KCTC 9072 / NBRC 15933 / NCIMB 10081 / Henssen B9)</name>
    <dbReference type="NCBI Taxonomy" id="471852"/>
    <lineage>
        <taxon>Bacteria</taxon>
        <taxon>Bacillati</taxon>
        <taxon>Actinomycetota</taxon>
        <taxon>Actinomycetes</taxon>
        <taxon>Streptosporangiales</taxon>
        <taxon>Thermomonosporaceae</taxon>
        <taxon>Thermomonospora</taxon>
    </lineage>
</organism>
<dbReference type="HOGENOM" id="CLU_1137585_0_0_11"/>
<keyword evidence="1" id="KW-0472">Membrane</keyword>
<feature type="transmembrane region" description="Helical" evidence="1">
    <location>
        <begin position="68"/>
        <end position="84"/>
    </location>
</feature>
<dbReference type="eggNOG" id="ENOG5033MFI">
    <property type="taxonomic scope" value="Bacteria"/>
</dbReference>
<dbReference type="RefSeq" id="WP_012853723.1">
    <property type="nucleotide sequence ID" value="NC_013510.1"/>
</dbReference>
<dbReference type="KEGG" id="tcu:Tcur_3401"/>
<feature type="transmembrane region" description="Helical" evidence="1">
    <location>
        <begin position="142"/>
        <end position="162"/>
    </location>
</feature>
<gene>
    <name evidence="2" type="ordered locus">Tcur_3401</name>
</gene>